<dbReference type="HOGENOM" id="CLU_2882622_0_0_6"/>
<organism evidence="2 3">
    <name type="scientific">Pseudoalteromonas tunicata D2</name>
    <dbReference type="NCBI Taxonomy" id="87626"/>
    <lineage>
        <taxon>Bacteria</taxon>
        <taxon>Pseudomonadati</taxon>
        <taxon>Pseudomonadota</taxon>
        <taxon>Gammaproteobacteria</taxon>
        <taxon>Alteromonadales</taxon>
        <taxon>Pseudoalteromonadaceae</taxon>
        <taxon>Pseudoalteromonas</taxon>
    </lineage>
</organism>
<reference evidence="2 3" key="1">
    <citation type="submission" date="2006-02" db="EMBL/GenBank/DDBJ databases">
        <authorList>
            <person name="Moran M.A."/>
            <person name="Kjelleberg S."/>
            <person name="Egan S."/>
            <person name="Saunders N."/>
            <person name="Thomas T."/>
            <person name="Ferriera S."/>
            <person name="Johnson J."/>
            <person name="Kravitz S."/>
            <person name="Halpern A."/>
            <person name="Remington K."/>
            <person name="Beeson K."/>
            <person name="Tran B."/>
            <person name="Rogers Y.-H."/>
            <person name="Friedman R."/>
            <person name="Venter J.C."/>
        </authorList>
    </citation>
    <scope>NUCLEOTIDE SEQUENCE [LARGE SCALE GENOMIC DNA]</scope>
    <source>
        <strain evidence="2 3">D2</strain>
    </source>
</reference>
<gene>
    <name evidence="2" type="ORF">PTD2_14732</name>
</gene>
<keyword evidence="1" id="KW-0812">Transmembrane</keyword>
<comment type="caution">
    <text evidence="2">The sequence shown here is derived from an EMBL/GenBank/DDBJ whole genome shotgun (WGS) entry which is preliminary data.</text>
</comment>
<proteinExistence type="predicted"/>
<keyword evidence="1" id="KW-1133">Transmembrane helix</keyword>
<feature type="transmembrane region" description="Helical" evidence="1">
    <location>
        <begin position="35"/>
        <end position="55"/>
    </location>
</feature>
<sequence length="63" mass="7353">MTIFIGNFNTILFFTTFIDVIEPKLLFIEHSKNHLNSTLFTVISPIMNHLIIILFENRANKLC</sequence>
<dbReference type="Proteomes" id="UP000006201">
    <property type="component" value="Unassembled WGS sequence"/>
</dbReference>
<dbReference type="AlphaFoldDB" id="A4CCL1"/>
<dbReference type="EMBL" id="AAOH01000006">
    <property type="protein sequence ID" value="EAR27304.1"/>
    <property type="molecule type" value="Genomic_DNA"/>
</dbReference>
<accession>A4CCL1</accession>
<evidence type="ECO:0000313" key="2">
    <source>
        <dbReference type="EMBL" id="EAR27304.1"/>
    </source>
</evidence>
<keyword evidence="1" id="KW-0472">Membrane</keyword>
<name>A4CCL1_9GAMM</name>
<evidence type="ECO:0000313" key="3">
    <source>
        <dbReference type="Proteomes" id="UP000006201"/>
    </source>
</evidence>
<keyword evidence="3" id="KW-1185">Reference proteome</keyword>
<evidence type="ECO:0000256" key="1">
    <source>
        <dbReference type="SAM" id="Phobius"/>
    </source>
</evidence>
<protein>
    <submittedName>
        <fullName evidence="2">Uncharacterized protein</fullName>
    </submittedName>
</protein>